<evidence type="ECO:0000313" key="8">
    <source>
        <dbReference type="EMBL" id="TWI76524.1"/>
    </source>
</evidence>
<dbReference type="Pfam" id="PF04800">
    <property type="entry name" value="NDUS4"/>
    <property type="match status" value="1"/>
</dbReference>
<gene>
    <name evidence="8" type="ORF">IQ16_00766</name>
</gene>
<reference evidence="8 9" key="1">
    <citation type="journal article" date="2015" name="Stand. Genomic Sci.">
        <title>Genomic Encyclopedia of Bacterial and Archaeal Type Strains, Phase III: the genomes of soil and plant-associated and newly described type strains.</title>
        <authorList>
            <person name="Whitman W.B."/>
            <person name="Woyke T."/>
            <person name="Klenk H.P."/>
            <person name="Zhou Y."/>
            <person name="Lilburn T.G."/>
            <person name="Beck B.J."/>
            <person name="De Vos P."/>
            <person name="Vandamme P."/>
            <person name="Eisen J.A."/>
            <person name="Garrity G."/>
            <person name="Hugenholtz P."/>
            <person name="Kyrpides N.C."/>
        </authorList>
    </citation>
    <scope>NUCLEOTIDE SEQUENCE [LARGE SCALE GENOMIC DNA]</scope>
    <source>
        <strain evidence="8 9">CGMCC 1.10948</strain>
    </source>
</reference>
<keyword evidence="6" id="KW-0472">Membrane</keyword>
<dbReference type="InterPro" id="IPR006885">
    <property type="entry name" value="NADH_UbQ_FeS_4_mit-like"/>
</dbReference>
<evidence type="ECO:0000313" key="9">
    <source>
        <dbReference type="Proteomes" id="UP000316291"/>
    </source>
</evidence>
<keyword evidence="5" id="KW-0249">Electron transport</keyword>
<dbReference type="PANTHER" id="PTHR12219:SF8">
    <property type="entry name" value="NADH DEHYDROGENASE [UBIQUINONE] IRON-SULFUR PROTEIN 4, MITOCHONDRIAL"/>
    <property type="match status" value="1"/>
</dbReference>
<protein>
    <submittedName>
        <fullName evidence="8">ETC complex I subunit-like protein</fullName>
    </submittedName>
</protein>
<dbReference type="AlphaFoldDB" id="A0A562S750"/>
<name>A0A562S750_9BRAD</name>
<dbReference type="InterPro" id="IPR038532">
    <property type="entry name" value="NDUFS4-like_sf"/>
</dbReference>
<dbReference type="Proteomes" id="UP000316291">
    <property type="component" value="Unassembled WGS sequence"/>
</dbReference>
<evidence type="ECO:0000256" key="1">
    <source>
        <dbReference type="ARBA" id="ARBA00004370"/>
    </source>
</evidence>
<dbReference type="PANTHER" id="PTHR12219">
    <property type="entry name" value="NADH-UBIQUINONE OXIDOREDUCTASE"/>
    <property type="match status" value="1"/>
</dbReference>
<comment type="caution">
    <text evidence="8">The sequence shown here is derived from an EMBL/GenBank/DDBJ whole genome shotgun (WGS) entry which is preliminary data.</text>
</comment>
<sequence>MNIAPLSAHSDFTARRPVPEASVTKSVFPADAQAVIYKPAPSPMTSGRARAQRWTLRFERRSAPYIEPLMGWTGDDDTLSQVELSFPSAEAAIAYARRQGLQYTVQGLTQGSKPRLVSDNPEVEGRDASRQRRRRLEWIERTLGPEVIRHGFGPGAEPAESYADPKHVLLDSNLSPTRKRDILRRRALDAYQIETEHSKGNLLAGPSRLQEVIDALLDLEEPQITPASFQHVDRKAS</sequence>
<evidence type="ECO:0000256" key="6">
    <source>
        <dbReference type="ARBA" id="ARBA00023136"/>
    </source>
</evidence>
<accession>A0A562S750</accession>
<evidence type="ECO:0000256" key="3">
    <source>
        <dbReference type="ARBA" id="ARBA00022660"/>
    </source>
</evidence>
<evidence type="ECO:0000256" key="2">
    <source>
        <dbReference type="ARBA" id="ARBA00022448"/>
    </source>
</evidence>
<organism evidence="8 9">
    <name type="scientific">Bradyrhizobium huanghuaihaiense</name>
    <dbReference type="NCBI Taxonomy" id="990078"/>
    <lineage>
        <taxon>Bacteria</taxon>
        <taxon>Pseudomonadati</taxon>
        <taxon>Pseudomonadota</taxon>
        <taxon>Alphaproteobacteria</taxon>
        <taxon>Hyphomicrobiales</taxon>
        <taxon>Nitrobacteraceae</taxon>
        <taxon>Bradyrhizobium</taxon>
    </lineage>
</organism>
<comment type="subcellular location">
    <subcellularLocation>
        <location evidence="1">Membrane</location>
    </subcellularLocation>
</comment>
<keyword evidence="4" id="KW-0809">Transit peptide</keyword>
<evidence type="ECO:0000256" key="7">
    <source>
        <dbReference type="SAM" id="MobiDB-lite"/>
    </source>
</evidence>
<dbReference type="GO" id="GO:0016020">
    <property type="term" value="C:membrane"/>
    <property type="evidence" value="ECO:0007669"/>
    <property type="project" value="UniProtKB-SubCell"/>
</dbReference>
<keyword evidence="3" id="KW-0679">Respiratory chain</keyword>
<evidence type="ECO:0000256" key="5">
    <source>
        <dbReference type="ARBA" id="ARBA00022982"/>
    </source>
</evidence>
<dbReference type="EMBL" id="VLLA01000001">
    <property type="protein sequence ID" value="TWI76524.1"/>
    <property type="molecule type" value="Genomic_DNA"/>
</dbReference>
<dbReference type="GO" id="GO:0022900">
    <property type="term" value="P:electron transport chain"/>
    <property type="evidence" value="ECO:0007669"/>
    <property type="project" value="InterPro"/>
</dbReference>
<proteinExistence type="predicted"/>
<keyword evidence="9" id="KW-1185">Reference proteome</keyword>
<feature type="region of interest" description="Disordered" evidence="7">
    <location>
        <begin position="112"/>
        <end position="131"/>
    </location>
</feature>
<keyword evidence="2" id="KW-0813">Transport</keyword>
<dbReference type="RefSeq" id="WP_145831241.1">
    <property type="nucleotide sequence ID" value="NZ_VLLA01000001.1"/>
</dbReference>
<dbReference type="Gene3D" id="3.30.160.190">
    <property type="entry name" value="atu1810 like domain"/>
    <property type="match status" value="1"/>
</dbReference>
<evidence type="ECO:0000256" key="4">
    <source>
        <dbReference type="ARBA" id="ARBA00022946"/>
    </source>
</evidence>
<dbReference type="OrthoDB" id="7267013at2"/>